<keyword evidence="6 8" id="KW-0234">DNA repair</keyword>
<evidence type="ECO:0000256" key="6">
    <source>
        <dbReference type="ARBA" id="ARBA00023204"/>
    </source>
</evidence>
<dbReference type="GO" id="GO:0043590">
    <property type="term" value="C:bacterial nucleoid"/>
    <property type="evidence" value="ECO:0007669"/>
    <property type="project" value="TreeGrafter"/>
</dbReference>
<evidence type="ECO:0000256" key="8">
    <source>
        <dbReference type="HAMAP-Rule" id="MF_00201"/>
    </source>
</evidence>
<dbReference type="NCBIfam" id="TIGR00613">
    <property type="entry name" value="reco"/>
    <property type="match status" value="1"/>
</dbReference>
<sequence length="287" mass="30399">MRGVSSTARSGYSAKSYRTEAIVLRHHKLGEADRIVVLLTPDHGQIRAVAKGVRRTSSKLGATLEPFMHVDLQLIHGKNLDTITQAQLLHQYGAPIAASYQSYTAAAAMVETAERLTSTDVDTTGPQFRLLHGALAMVARGEGVAATIMNSYLLRALSTAGWAPSFTDCARCTTPGPHEALNIQLGGSVCASCRPAGSRSPAPGTIRLLAALLTGNWATVAQASAGEVREADSIVGEYVQWHLERALKSLRLVERTPASEPPLDPPPGRRFSAARDQPHAAAPGAAP</sequence>
<keyword evidence="4 8" id="KW-0227">DNA damage</keyword>
<dbReference type="GO" id="GO:0006302">
    <property type="term" value="P:double-strand break repair"/>
    <property type="evidence" value="ECO:0007669"/>
    <property type="project" value="TreeGrafter"/>
</dbReference>
<dbReference type="Gene3D" id="2.40.50.140">
    <property type="entry name" value="Nucleic acid-binding proteins"/>
    <property type="match status" value="1"/>
</dbReference>
<dbReference type="GO" id="GO:0006310">
    <property type="term" value="P:DNA recombination"/>
    <property type="evidence" value="ECO:0007669"/>
    <property type="project" value="UniProtKB-UniRule"/>
</dbReference>
<evidence type="ECO:0000256" key="2">
    <source>
        <dbReference type="ARBA" id="ARBA00007452"/>
    </source>
</evidence>
<gene>
    <name evidence="8" type="primary">recO</name>
    <name evidence="11" type="ORF">DWQ67_05025</name>
</gene>
<reference evidence="11 12" key="1">
    <citation type="submission" date="2018-07" db="EMBL/GenBank/DDBJ databases">
        <title>Arthrobacter sp. nov., isolated from raw cow's milk with high bacterial count.</title>
        <authorList>
            <person name="Hahne J."/>
            <person name="Isele D."/>
            <person name="Lipski A."/>
        </authorList>
    </citation>
    <scope>NUCLEOTIDE SEQUENCE [LARGE SCALE GENOMIC DNA]</scope>
    <source>
        <strain evidence="11 12">JZ R-183</strain>
    </source>
</reference>
<evidence type="ECO:0000259" key="10">
    <source>
        <dbReference type="Pfam" id="PF11967"/>
    </source>
</evidence>
<dbReference type="InterPro" id="IPR003717">
    <property type="entry name" value="RecO"/>
</dbReference>
<comment type="function">
    <text evidence="1 8">Involved in DNA repair and RecF pathway recombination.</text>
</comment>
<dbReference type="PANTHER" id="PTHR33991">
    <property type="entry name" value="DNA REPAIR PROTEIN RECO"/>
    <property type="match status" value="1"/>
</dbReference>
<dbReference type="Gene3D" id="1.20.1440.120">
    <property type="entry name" value="Recombination protein O, C-terminal domain"/>
    <property type="match status" value="1"/>
</dbReference>
<dbReference type="AlphaFoldDB" id="A0A496PKU8"/>
<feature type="compositionally biased region" description="Pro residues" evidence="9">
    <location>
        <begin position="259"/>
        <end position="268"/>
    </location>
</feature>
<evidence type="ECO:0000256" key="9">
    <source>
        <dbReference type="SAM" id="MobiDB-lite"/>
    </source>
</evidence>
<dbReference type="InterPro" id="IPR012340">
    <property type="entry name" value="NA-bd_OB-fold"/>
</dbReference>
<organism evidence="11 12">
    <name type="scientific">Galactobacter caseinivorans</name>
    <dbReference type="NCBI Taxonomy" id="2676123"/>
    <lineage>
        <taxon>Bacteria</taxon>
        <taxon>Bacillati</taxon>
        <taxon>Actinomycetota</taxon>
        <taxon>Actinomycetes</taxon>
        <taxon>Micrococcales</taxon>
        <taxon>Micrococcaceae</taxon>
        <taxon>Galactobacter</taxon>
    </lineage>
</organism>
<evidence type="ECO:0000256" key="4">
    <source>
        <dbReference type="ARBA" id="ARBA00022763"/>
    </source>
</evidence>
<dbReference type="InterPro" id="IPR037278">
    <property type="entry name" value="ARFGAP/RecO"/>
</dbReference>
<dbReference type="Pfam" id="PF11967">
    <property type="entry name" value="RecO_N"/>
    <property type="match status" value="1"/>
</dbReference>
<keyword evidence="12" id="KW-1185">Reference proteome</keyword>
<evidence type="ECO:0000256" key="1">
    <source>
        <dbReference type="ARBA" id="ARBA00003065"/>
    </source>
</evidence>
<dbReference type="Proteomes" id="UP000273119">
    <property type="component" value="Unassembled WGS sequence"/>
</dbReference>
<dbReference type="Pfam" id="PF02565">
    <property type="entry name" value="RecO_C"/>
    <property type="match status" value="1"/>
</dbReference>
<feature type="domain" description="DNA replication/recombination mediator RecO N-terminal" evidence="10">
    <location>
        <begin position="17"/>
        <end position="92"/>
    </location>
</feature>
<dbReference type="HAMAP" id="MF_00201">
    <property type="entry name" value="RecO"/>
    <property type="match status" value="1"/>
</dbReference>
<dbReference type="EMBL" id="QQXL01000002">
    <property type="protein sequence ID" value="RKW71153.1"/>
    <property type="molecule type" value="Genomic_DNA"/>
</dbReference>
<protein>
    <recommendedName>
        <fullName evidence="3 8">DNA repair protein RecO</fullName>
    </recommendedName>
    <alternativeName>
        <fullName evidence="7 8">Recombination protein O</fullName>
    </alternativeName>
</protein>
<dbReference type="SUPFAM" id="SSF50249">
    <property type="entry name" value="Nucleic acid-binding proteins"/>
    <property type="match status" value="1"/>
</dbReference>
<evidence type="ECO:0000256" key="3">
    <source>
        <dbReference type="ARBA" id="ARBA00021310"/>
    </source>
</evidence>
<dbReference type="SUPFAM" id="SSF57863">
    <property type="entry name" value="ArfGap/RecO-like zinc finger"/>
    <property type="match status" value="1"/>
</dbReference>
<keyword evidence="5 8" id="KW-0233">DNA recombination</keyword>
<dbReference type="InterPro" id="IPR042242">
    <property type="entry name" value="RecO_C"/>
</dbReference>
<dbReference type="PANTHER" id="PTHR33991:SF1">
    <property type="entry name" value="DNA REPAIR PROTEIN RECO"/>
    <property type="match status" value="1"/>
</dbReference>
<evidence type="ECO:0000313" key="12">
    <source>
        <dbReference type="Proteomes" id="UP000273119"/>
    </source>
</evidence>
<comment type="caution">
    <text evidence="11">The sequence shown here is derived from an EMBL/GenBank/DDBJ whole genome shotgun (WGS) entry which is preliminary data.</text>
</comment>
<name>A0A496PKU8_9MICC</name>
<evidence type="ECO:0000256" key="7">
    <source>
        <dbReference type="ARBA" id="ARBA00033409"/>
    </source>
</evidence>
<dbReference type="Gene3D" id="6.20.220.20">
    <property type="entry name" value="Recombination protein O, zinc-binding domain"/>
    <property type="match status" value="1"/>
</dbReference>
<dbReference type="InterPro" id="IPR022572">
    <property type="entry name" value="DNA_rep/recomb_RecO_N"/>
</dbReference>
<feature type="region of interest" description="Disordered" evidence="9">
    <location>
        <begin position="255"/>
        <end position="287"/>
    </location>
</feature>
<evidence type="ECO:0000313" key="11">
    <source>
        <dbReference type="EMBL" id="RKW71153.1"/>
    </source>
</evidence>
<comment type="similarity">
    <text evidence="2 8">Belongs to the RecO family.</text>
</comment>
<accession>A0A496PKU8</accession>
<proteinExistence type="inferred from homology"/>
<evidence type="ECO:0000256" key="5">
    <source>
        <dbReference type="ARBA" id="ARBA00023172"/>
    </source>
</evidence>